<keyword evidence="3" id="KW-0328">Glycosyltransferase</keyword>
<feature type="region of interest" description="Disordered" evidence="7">
    <location>
        <begin position="94"/>
        <end position="130"/>
    </location>
</feature>
<dbReference type="EMBL" id="KZ360593">
    <property type="protein sequence ID" value="PIO58604.1"/>
    <property type="molecule type" value="Genomic_DNA"/>
</dbReference>
<dbReference type="InterPro" id="IPR002213">
    <property type="entry name" value="UDP_glucos_trans"/>
</dbReference>
<evidence type="ECO:0000256" key="1">
    <source>
        <dbReference type="ARBA" id="ARBA00009995"/>
    </source>
</evidence>
<dbReference type="Pfam" id="PF00201">
    <property type="entry name" value="UDPGT"/>
    <property type="match status" value="1"/>
</dbReference>
<keyword evidence="5" id="KW-0732">Signal</keyword>
<dbReference type="SUPFAM" id="SSF53756">
    <property type="entry name" value="UDP-Glycosyltransferase/glycogen phosphorylase"/>
    <property type="match status" value="1"/>
</dbReference>
<evidence type="ECO:0000256" key="4">
    <source>
        <dbReference type="ARBA" id="ARBA00022679"/>
    </source>
</evidence>
<evidence type="ECO:0000256" key="5">
    <source>
        <dbReference type="ARBA" id="ARBA00022729"/>
    </source>
</evidence>
<evidence type="ECO:0000313" key="8">
    <source>
        <dbReference type="EMBL" id="PIO58604.1"/>
    </source>
</evidence>
<evidence type="ECO:0000256" key="7">
    <source>
        <dbReference type="SAM" id="MobiDB-lite"/>
    </source>
</evidence>
<keyword evidence="9" id="KW-1185">Reference proteome</keyword>
<organism evidence="8 9">
    <name type="scientific">Teladorsagia circumcincta</name>
    <name type="common">Brown stomach worm</name>
    <name type="synonym">Ostertagia circumcincta</name>
    <dbReference type="NCBI Taxonomy" id="45464"/>
    <lineage>
        <taxon>Eukaryota</taxon>
        <taxon>Metazoa</taxon>
        <taxon>Ecdysozoa</taxon>
        <taxon>Nematoda</taxon>
        <taxon>Chromadorea</taxon>
        <taxon>Rhabditida</taxon>
        <taxon>Rhabditina</taxon>
        <taxon>Rhabditomorpha</taxon>
        <taxon>Strongyloidea</taxon>
        <taxon>Trichostrongylidae</taxon>
        <taxon>Teladorsagia</taxon>
    </lineage>
</organism>
<dbReference type="GO" id="GO:0015020">
    <property type="term" value="F:glucuronosyltransferase activity"/>
    <property type="evidence" value="ECO:0007669"/>
    <property type="project" value="UniProtKB-EC"/>
</dbReference>
<sequence>MNTNEFTESTRPTLLSIGHEFERNVSKGRKGVILFSLGSLVKSSDMPVAVRRADGRVKLLITHAGMNSVQEAIHFGVPMVTVPLFADQLIYAASSTSSASSKRESRRDAKENQEISTDIRFRTPAKTLEA</sequence>
<evidence type="ECO:0000256" key="6">
    <source>
        <dbReference type="ARBA" id="ARBA00047475"/>
    </source>
</evidence>
<keyword evidence="4" id="KW-0808">Transferase</keyword>
<dbReference type="EC" id="2.4.1.17" evidence="2"/>
<dbReference type="InterPro" id="IPR050271">
    <property type="entry name" value="UDP-glycosyltransferase"/>
</dbReference>
<dbReference type="Gene3D" id="3.40.50.2000">
    <property type="entry name" value="Glycogen Phosphorylase B"/>
    <property type="match status" value="1"/>
</dbReference>
<name>A0A2G9TKS9_TELCI</name>
<comment type="catalytic activity">
    <reaction evidence="6">
        <text>glucuronate acceptor + UDP-alpha-D-glucuronate = acceptor beta-D-glucuronoside + UDP + H(+)</text>
        <dbReference type="Rhea" id="RHEA:21032"/>
        <dbReference type="ChEBI" id="CHEBI:15378"/>
        <dbReference type="ChEBI" id="CHEBI:58052"/>
        <dbReference type="ChEBI" id="CHEBI:58223"/>
        <dbReference type="ChEBI" id="CHEBI:132367"/>
        <dbReference type="ChEBI" id="CHEBI:132368"/>
        <dbReference type="EC" id="2.4.1.17"/>
    </reaction>
</comment>
<evidence type="ECO:0000256" key="3">
    <source>
        <dbReference type="ARBA" id="ARBA00022676"/>
    </source>
</evidence>
<dbReference type="Proteomes" id="UP000230423">
    <property type="component" value="Unassembled WGS sequence"/>
</dbReference>
<reference evidence="8 9" key="1">
    <citation type="submission" date="2015-09" db="EMBL/GenBank/DDBJ databases">
        <title>Draft genome of the parasitic nematode Teladorsagia circumcincta isolate WARC Sus (inbred).</title>
        <authorList>
            <person name="Mitreva M."/>
        </authorList>
    </citation>
    <scope>NUCLEOTIDE SEQUENCE [LARGE SCALE GENOMIC DNA]</scope>
    <source>
        <strain evidence="8 9">S</strain>
    </source>
</reference>
<dbReference type="AlphaFoldDB" id="A0A2G9TKS9"/>
<evidence type="ECO:0000256" key="2">
    <source>
        <dbReference type="ARBA" id="ARBA00012544"/>
    </source>
</evidence>
<protein>
    <recommendedName>
        <fullName evidence="2">glucuronosyltransferase</fullName>
        <ecNumber evidence="2">2.4.1.17</ecNumber>
    </recommendedName>
</protein>
<proteinExistence type="inferred from homology"/>
<evidence type="ECO:0000313" key="9">
    <source>
        <dbReference type="Proteomes" id="UP000230423"/>
    </source>
</evidence>
<accession>A0A2G9TKS9</accession>
<comment type="similarity">
    <text evidence="1">Belongs to the UDP-glycosyltransferase family.</text>
</comment>
<feature type="compositionally biased region" description="Basic and acidic residues" evidence="7">
    <location>
        <begin position="101"/>
        <end position="121"/>
    </location>
</feature>
<gene>
    <name evidence="8" type="ORF">TELCIR_19956</name>
</gene>
<dbReference type="OrthoDB" id="5835829at2759"/>
<dbReference type="PANTHER" id="PTHR48043">
    <property type="entry name" value="EG:EG0003.4 PROTEIN-RELATED"/>
    <property type="match status" value="1"/>
</dbReference>
<dbReference type="PANTHER" id="PTHR48043:SF145">
    <property type="entry name" value="FI06409P-RELATED"/>
    <property type="match status" value="1"/>
</dbReference>